<feature type="region of interest" description="Disordered" evidence="1">
    <location>
        <begin position="1"/>
        <end position="71"/>
    </location>
</feature>
<feature type="compositionally biased region" description="Polar residues" evidence="1">
    <location>
        <begin position="49"/>
        <end position="63"/>
    </location>
</feature>
<keyword evidence="3" id="KW-1185">Reference proteome</keyword>
<evidence type="ECO:0000313" key="3">
    <source>
        <dbReference type="Proteomes" id="UP000254764"/>
    </source>
</evidence>
<feature type="compositionally biased region" description="Basic and acidic residues" evidence="1">
    <location>
        <begin position="20"/>
        <end position="34"/>
    </location>
</feature>
<sequence>MQSHVGTDACFDLSSGRGEGACHRQDKPNLDRVLRQCRPRSQHRKQSAGDENSSRNHVYSSRLSHPAPRRRIRCSANVSRHSQDEILSHENRMLEFMYT</sequence>
<evidence type="ECO:0000256" key="1">
    <source>
        <dbReference type="SAM" id="MobiDB-lite"/>
    </source>
</evidence>
<proteinExistence type="predicted"/>
<dbReference type="Proteomes" id="UP000254764">
    <property type="component" value="Unassembled WGS sequence"/>
</dbReference>
<accession>A0A376ALH1</accession>
<feature type="compositionally biased region" description="Basic residues" evidence="1">
    <location>
        <begin position="35"/>
        <end position="46"/>
    </location>
</feature>
<organism evidence="2 3">
    <name type="scientific">Ciceribacter selenitireducens ATCC BAA-1503</name>
    <dbReference type="NCBI Taxonomy" id="1336235"/>
    <lineage>
        <taxon>Bacteria</taxon>
        <taxon>Pseudomonadati</taxon>
        <taxon>Pseudomonadota</taxon>
        <taxon>Alphaproteobacteria</taxon>
        <taxon>Hyphomicrobiales</taxon>
        <taxon>Rhizobiaceae</taxon>
        <taxon>Ciceribacter</taxon>
    </lineage>
</organism>
<name>A0A376ALH1_9HYPH</name>
<evidence type="ECO:0000313" key="2">
    <source>
        <dbReference type="EMBL" id="SSC68604.1"/>
    </source>
</evidence>
<gene>
    <name evidence="2" type="ORF">RHIZ70_4312</name>
</gene>
<reference evidence="3" key="1">
    <citation type="submission" date="2018-07" db="EMBL/GenBank/DDBJ databases">
        <authorList>
            <person name="Peiro R."/>
            <person name="Begona"/>
            <person name="Cbmso G."/>
            <person name="Lopez M."/>
            <person name="Gonzalez S."/>
        </authorList>
    </citation>
    <scope>NUCLEOTIDE SEQUENCE [LARGE SCALE GENOMIC DNA]</scope>
</reference>
<dbReference type="EMBL" id="UEYP01000008">
    <property type="protein sequence ID" value="SSC68604.1"/>
    <property type="molecule type" value="Genomic_DNA"/>
</dbReference>
<protein>
    <submittedName>
        <fullName evidence="2">Uncharacterized protein</fullName>
    </submittedName>
</protein>
<dbReference type="AlphaFoldDB" id="A0A376ALH1"/>